<keyword evidence="3" id="KW-1185">Reference proteome</keyword>
<dbReference type="InterPro" id="IPR013784">
    <property type="entry name" value="Carb-bd-like_fold"/>
</dbReference>
<organism evidence="2 3">
    <name type="scientific">Candidatus Nitronereus thalassa</name>
    <dbReference type="NCBI Taxonomy" id="3020898"/>
    <lineage>
        <taxon>Bacteria</taxon>
        <taxon>Pseudomonadati</taxon>
        <taxon>Nitrospirota</taxon>
        <taxon>Nitrospiria</taxon>
        <taxon>Nitrospirales</taxon>
        <taxon>Nitrospiraceae</taxon>
        <taxon>Candidatus Nitronereus</taxon>
    </lineage>
</organism>
<dbReference type="Gene3D" id="2.60.40.1120">
    <property type="entry name" value="Carboxypeptidase-like, regulatory domain"/>
    <property type="match status" value="1"/>
</dbReference>
<evidence type="ECO:0008006" key="4">
    <source>
        <dbReference type="Google" id="ProtNLM"/>
    </source>
</evidence>
<protein>
    <recommendedName>
        <fullName evidence="4">Rhamnogalacturonan lyase domain-containing protein</fullName>
    </recommendedName>
</protein>
<feature type="chain" id="PRO_5045411027" description="Rhamnogalacturonan lyase domain-containing protein" evidence="1">
    <location>
        <begin position="27"/>
        <end position="265"/>
    </location>
</feature>
<dbReference type="EMBL" id="JAQOUE010000002">
    <property type="protein sequence ID" value="MDT7044181.1"/>
    <property type="molecule type" value="Genomic_DNA"/>
</dbReference>
<dbReference type="Proteomes" id="UP001250932">
    <property type="component" value="Unassembled WGS sequence"/>
</dbReference>
<dbReference type="SUPFAM" id="SSF49452">
    <property type="entry name" value="Starch-binding domain-like"/>
    <property type="match status" value="1"/>
</dbReference>
<feature type="signal peptide" evidence="1">
    <location>
        <begin position="1"/>
        <end position="26"/>
    </location>
</feature>
<evidence type="ECO:0000313" key="2">
    <source>
        <dbReference type="EMBL" id="MDT7044181.1"/>
    </source>
</evidence>
<keyword evidence="1" id="KW-0732">Signal</keyword>
<sequence>MKNRQSLTLSLVLGALLVAVPLVAQAGGTIKGKVTYSGPPVEPKEFAFSKFPNIEFCKQNPSKKGDDTRLLKEVEVDGNKGLKNAIVSVRGIEDKGFKYTPDVKAILCEFQPFTGVLVNKGNFMVTNEDADPSDPKSAEGVLHNPHSFDVLGAKSATLFNIGLAKKGDSLDKTIKMRMARKGSVLRLQCDQHEFMQAWYLPVENGHFAATGADGTFEIKDVPAGKHKVLAWHPIAGNVEIEVEVKDGATVEANFDIKKVNKFKGV</sequence>
<gene>
    <name evidence="2" type="ORF">PPG34_17655</name>
</gene>
<evidence type="ECO:0000313" key="3">
    <source>
        <dbReference type="Proteomes" id="UP001250932"/>
    </source>
</evidence>
<dbReference type="RefSeq" id="WP_313834766.1">
    <property type="nucleotide sequence ID" value="NZ_JAQOUE010000002.1"/>
</dbReference>
<reference evidence="2 3" key="1">
    <citation type="journal article" date="2023" name="ISME J.">
        <title>Cultivation and genomic characterization of novel and ubiquitous marine nitrite-oxidizing bacteria from the Nitrospirales.</title>
        <authorList>
            <person name="Mueller A.J."/>
            <person name="Daebeler A."/>
            <person name="Herbold C.W."/>
            <person name="Kirkegaard R.H."/>
            <person name="Daims H."/>
        </authorList>
    </citation>
    <scope>NUCLEOTIDE SEQUENCE [LARGE SCALE GENOMIC DNA]</scope>
    <source>
        <strain evidence="2 3">EB</strain>
    </source>
</reference>
<accession>A0ABU3KCK9</accession>
<comment type="caution">
    <text evidence="2">The sequence shown here is derived from an EMBL/GenBank/DDBJ whole genome shotgun (WGS) entry which is preliminary data.</text>
</comment>
<proteinExistence type="predicted"/>
<name>A0ABU3KCK9_9BACT</name>
<evidence type="ECO:0000256" key="1">
    <source>
        <dbReference type="SAM" id="SignalP"/>
    </source>
</evidence>